<dbReference type="OrthoDB" id="10485996at2759"/>
<evidence type="ECO:0000313" key="1">
    <source>
        <dbReference type="EMBL" id="GFY86072.1"/>
    </source>
</evidence>
<dbReference type="Proteomes" id="UP000585474">
    <property type="component" value="Unassembled WGS sequence"/>
</dbReference>
<accession>A0A7J0EIF2</accession>
<comment type="caution">
    <text evidence="1">The sequence shown here is derived from an EMBL/GenBank/DDBJ whole genome shotgun (WGS) entry which is preliminary data.</text>
</comment>
<evidence type="ECO:0000313" key="2">
    <source>
        <dbReference type="Proteomes" id="UP000585474"/>
    </source>
</evidence>
<reference evidence="1 2" key="1">
    <citation type="submission" date="2019-07" db="EMBL/GenBank/DDBJ databases">
        <title>De Novo Assembly of kiwifruit Actinidia rufa.</title>
        <authorList>
            <person name="Sugita-Konishi S."/>
            <person name="Sato K."/>
            <person name="Mori E."/>
            <person name="Abe Y."/>
            <person name="Kisaki G."/>
            <person name="Hamano K."/>
            <person name="Suezawa K."/>
            <person name="Otani M."/>
            <person name="Fukuda T."/>
            <person name="Manabe T."/>
            <person name="Gomi K."/>
            <person name="Tabuchi M."/>
            <person name="Akimitsu K."/>
            <person name="Kataoka I."/>
        </authorList>
    </citation>
    <scope>NUCLEOTIDE SEQUENCE [LARGE SCALE GENOMIC DNA]</scope>
    <source>
        <strain evidence="2">cv. Fuchu</strain>
    </source>
</reference>
<proteinExistence type="predicted"/>
<dbReference type="EMBL" id="BJWL01000004">
    <property type="protein sequence ID" value="GFY86072.1"/>
    <property type="molecule type" value="Genomic_DNA"/>
</dbReference>
<gene>
    <name evidence="1" type="ORF">Acr_04g0008100</name>
</gene>
<sequence length="239" mass="26904">MLCLAVTFTIRNKMVKLQNAVLFKGPRNFSFGAVFQFWAMLCNPRVEVLTPSDMISKFDGPKLEQLVEARNDLIHKVVKSLPQEIDDIGKRKWDAVLVNQYHSELRKAKKKQGWKERRHKDALAVLAAAAAASLRNSSFRKDALDKSAHQEARLYFQQMPRVKETLSKLAAPRVSSEMKVGVHLDCYRSVIDSTGPWYCELCEEFLSSNSSGAAAVNSWEKPYFAAECGLCGRSAGAFR</sequence>
<protein>
    <submittedName>
        <fullName evidence="1">PHD finger family protein</fullName>
    </submittedName>
</protein>
<keyword evidence="2" id="KW-1185">Reference proteome</keyword>
<dbReference type="AlphaFoldDB" id="A0A7J0EIF2"/>
<organism evidence="1 2">
    <name type="scientific">Actinidia rufa</name>
    <dbReference type="NCBI Taxonomy" id="165716"/>
    <lineage>
        <taxon>Eukaryota</taxon>
        <taxon>Viridiplantae</taxon>
        <taxon>Streptophyta</taxon>
        <taxon>Embryophyta</taxon>
        <taxon>Tracheophyta</taxon>
        <taxon>Spermatophyta</taxon>
        <taxon>Magnoliopsida</taxon>
        <taxon>eudicotyledons</taxon>
        <taxon>Gunneridae</taxon>
        <taxon>Pentapetalae</taxon>
        <taxon>asterids</taxon>
        <taxon>Ericales</taxon>
        <taxon>Actinidiaceae</taxon>
        <taxon>Actinidia</taxon>
    </lineage>
</organism>
<name>A0A7J0EIF2_9ERIC</name>